<dbReference type="Gene3D" id="3.30.70.1320">
    <property type="entry name" value="Multidrug efflux transporter AcrB pore domain like"/>
    <property type="match status" value="1"/>
</dbReference>
<evidence type="ECO:0000256" key="7">
    <source>
        <dbReference type="ARBA" id="ARBA00023136"/>
    </source>
</evidence>
<accession>A0A5E4TJ71</accession>
<dbReference type="PANTHER" id="PTHR32063:SF14">
    <property type="entry name" value="BLL4319 PROTEIN"/>
    <property type="match status" value="1"/>
</dbReference>
<evidence type="ECO:0000313" key="9">
    <source>
        <dbReference type="EMBL" id="VVD86528.1"/>
    </source>
</evidence>
<dbReference type="OrthoDB" id="9757904at2"/>
<comment type="subcellular location">
    <subcellularLocation>
        <location evidence="1">Cell inner membrane</location>
        <topology evidence="1">Multi-pass membrane protein</topology>
    </subcellularLocation>
</comment>
<evidence type="ECO:0000256" key="5">
    <source>
        <dbReference type="ARBA" id="ARBA00022692"/>
    </source>
</evidence>
<dbReference type="GO" id="GO:0042910">
    <property type="term" value="F:xenobiotic transmembrane transporter activity"/>
    <property type="evidence" value="ECO:0007669"/>
    <property type="project" value="TreeGrafter"/>
</dbReference>
<keyword evidence="7 8" id="KW-0472">Membrane</keyword>
<feature type="transmembrane region" description="Helical" evidence="8">
    <location>
        <begin position="977"/>
        <end position="1003"/>
    </location>
</feature>
<keyword evidence="10" id="KW-1185">Reference proteome</keyword>
<sequence>MNFTDIFIKRPVLATVVSLLILVLGLRSLTSLTVRQFPHTENAVVTIATAYYGADAATIAGFITQPLEAAIAQAQGIDYLSSSSTSGVSTITATLLLNYDANRALTEITTQINSVRNQLPPQAQQPVIKVQVGETTDTMYMGFYSDVLPGNSVTDYLLRVVKPKLDSVEGVQTAEILGGRQFALRAWLDPQRLAAHGVTAADVYNALGNNNYLAALGTTKGQAVSVDITANTDLHSVDEFKQLVVKSKGGSLVRLQDVANVVLGADTYDFTVAFSGNRSVFIGIKSAPNANVLDVAKRVRDVFPSVQSQLPTGLTGMIVYDATAFVNTSIKEVIKTLVEALLIVTVVIFLFLGSARAVIIPVIAMPLSLIGTFFVMLLLGYSINLLTLLALVLAIGLVVDDAIIVVENVDRHMKEEGKPPLEASLMAARELGGPILAMTVVLVAVYVPIGFQGGLTGALFTEFAFTLAGAVAVSGVVALTLSPMMCSQFFRAEQESGRFVQFIDRQFDRVHHGYQRLLHSLLDTWMVLVVMGALLLAGTVYLFMTSKSELAPQEDQGIVLAHLQGPPNATIQQMQTYAEQVFALSKGLPEYEQMFQLTGVPTINQGIGGVLLKQWDQRSRSALQLQQVLQQRWNTIAGAQVAAFQFPSLPGSQGLPVQFVINTTEPFQNLNEVSQAILAKARDSGMFFFVDSDLKLDKPQSTLIVDRDKVASLGLNQSNVGSTLSAALGGGYVNYFSIAGRSYKVIPQVLQVDRLNPSQILDYYLNTPDGRVIPASTVAHLESSVVPESINHFQQLNSATISGVPVPGASAGEVLSALREMTHQIAPTGYSIDYSGQSRQFAKESGGFVITLMFATIIVFLVLAAQFESFRDPVVILVSVPMALFGALIFINLGLSTLNIYTQVGLVTLMGLVSKHGILIVQFANQLQLAGQNKREALEHAAAVRLRPILMTTAAMVLGVAPLVFASGAGAAGRHAMGLVIFTGLSIGTLFTLFVVPAMYMFLAADHHRDATR</sequence>
<dbReference type="AlphaFoldDB" id="A0A5E4TJ71"/>
<dbReference type="Gene3D" id="3.30.2090.10">
    <property type="entry name" value="Multidrug efflux transporter AcrB TolC docking domain, DN and DC subdomains"/>
    <property type="match status" value="2"/>
</dbReference>
<dbReference type="RefSeq" id="WP_150696269.1">
    <property type="nucleotide sequence ID" value="NZ_CABPRZ010000004.1"/>
</dbReference>
<proteinExistence type="predicted"/>
<keyword evidence="5 8" id="KW-0812">Transmembrane</keyword>
<dbReference type="Gene3D" id="3.30.70.1430">
    <property type="entry name" value="Multidrug efflux transporter AcrB pore domain"/>
    <property type="match status" value="2"/>
</dbReference>
<evidence type="ECO:0000256" key="6">
    <source>
        <dbReference type="ARBA" id="ARBA00022989"/>
    </source>
</evidence>
<keyword evidence="4" id="KW-0997">Cell inner membrane</keyword>
<feature type="transmembrane region" description="Helical" evidence="8">
    <location>
        <begin position="525"/>
        <end position="544"/>
    </location>
</feature>
<dbReference type="SUPFAM" id="SSF82693">
    <property type="entry name" value="Multidrug efflux transporter AcrB pore domain, PN1, PN2, PC1 and PC2 subdomains"/>
    <property type="match status" value="4"/>
</dbReference>
<dbReference type="SUPFAM" id="SSF82866">
    <property type="entry name" value="Multidrug efflux transporter AcrB transmembrane domain"/>
    <property type="match status" value="2"/>
</dbReference>
<dbReference type="Pfam" id="PF00873">
    <property type="entry name" value="ACR_tran"/>
    <property type="match status" value="1"/>
</dbReference>
<dbReference type="FunFam" id="1.20.1640.10:FF:000001">
    <property type="entry name" value="Efflux pump membrane transporter"/>
    <property type="match status" value="1"/>
</dbReference>
<feature type="transmembrane region" description="Helical" evidence="8">
    <location>
        <begin position="900"/>
        <end position="925"/>
    </location>
</feature>
<gene>
    <name evidence="9" type="ORF">PTE30175_01334</name>
</gene>
<feature type="transmembrane region" description="Helical" evidence="8">
    <location>
        <begin position="463"/>
        <end position="481"/>
    </location>
</feature>
<evidence type="ECO:0000256" key="4">
    <source>
        <dbReference type="ARBA" id="ARBA00022519"/>
    </source>
</evidence>
<dbReference type="Gene3D" id="3.30.70.1440">
    <property type="entry name" value="Multidrug efflux transporter AcrB pore domain"/>
    <property type="match status" value="1"/>
</dbReference>
<feature type="transmembrane region" description="Helical" evidence="8">
    <location>
        <begin position="874"/>
        <end position="894"/>
    </location>
</feature>
<organism evidence="9 10">
    <name type="scientific">Pandoraea terrae</name>
    <dbReference type="NCBI Taxonomy" id="1537710"/>
    <lineage>
        <taxon>Bacteria</taxon>
        <taxon>Pseudomonadati</taxon>
        <taxon>Pseudomonadota</taxon>
        <taxon>Betaproteobacteria</taxon>
        <taxon>Burkholderiales</taxon>
        <taxon>Burkholderiaceae</taxon>
        <taxon>Pandoraea</taxon>
    </lineage>
</organism>
<reference evidence="9 10" key="1">
    <citation type="submission" date="2019-08" db="EMBL/GenBank/DDBJ databases">
        <authorList>
            <person name="Peeters C."/>
        </authorList>
    </citation>
    <scope>NUCLEOTIDE SEQUENCE [LARGE SCALE GENOMIC DNA]</scope>
    <source>
        <strain evidence="9 10">LMG 30175</strain>
    </source>
</reference>
<protein>
    <submittedName>
        <fullName evidence="9">Acriflavine resistance protein B</fullName>
    </submittedName>
</protein>
<dbReference type="Gene3D" id="1.20.1640.10">
    <property type="entry name" value="Multidrug efflux transporter AcrB transmembrane domain"/>
    <property type="match status" value="2"/>
</dbReference>
<dbReference type="SUPFAM" id="SSF82714">
    <property type="entry name" value="Multidrug efflux transporter AcrB TolC docking domain, DN and DC subdomains"/>
    <property type="match status" value="2"/>
</dbReference>
<keyword evidence="6 8" id="KW-1133">Transmembrane helix</keyword>
<feature type="transmembrane region" description="Helical" evidence="8">
    <location>
        <begin position="333"/>
        <end position="352"/>
    </location>
</feature>
<keyword evidence="3" id="KW-1003">Cell membrane</keyword>
<dbReference type="PRINTS" id="PR00702">
    <property type="entry name" value="ACRIFLAVINRP"/>
</dbReference>
<dbReference type="InterPro" id="IPR001036">
    <property type="entry name" value="Acrflvin-R"/>
</dbReference>
<feature type="transmembrane region" description="Helical" evidence="8">
    <location>
        <begin position="359"/>
        <end position="379"/>
    </location>
</feature>
<feature type="transmembrane region" description="Helical" evidence="8">
    <location>
        <begin position="847"/>
        <end position="867"/>
    </location>
</feature>
<feature type="transmembrane region" description="Helical" evidence="8">
    <location>
        <begin position="427"/>
        <end position="451"/>
    </location>
</feature>
<dbReference type="EMBL" id="CABPRZ010000004">
    <property type="protein sequence ID" value="VVD86528.1"/>
    <property type="molecule type" value="Genomic_DNA"/>
</dbReference>
<evidence type="ECO:0000313" key="10">
    <source>
        <dbReference type="Proteomes" id="UP000414233"/>
    </source>
</evidence>
<dbReference type="Proteomes" id="UP000414233">
    <property type="component" value="Unassembled WGS sequence"/>
</dbReference>
<feature type="transmembrane region" description="Helical" evidence="8">
    <location>
        <begin position="385"/>
        <end position="406"/>
    </location>
</feature>
<evidence type="ECO:0000256" key="3">
    <source>
        <dbReference type="ARBA" id="ARBA00022475"/>
    </source>
</evidence>
<name>A0A5E4TJ71_9BURK</name>
<dbReference type="InterPro" id="IPR027463">
    <property type="entry name" value="AcrB_DN_DC_subdom"/>
</dbReference>
<dbReference type="PANTHER" id="PTHR32063">
    <property type="match status" value="1"/>
</dbReference>
<evidence type="ECO:0000256" key="1">
    <source>
        <dbReference type="ARBA" id="ARBA00004429"/>
    </source>
</evidence>
<feature type="transmembrane region" description="Helical" evidence="8">
    <location>
        <begin position="946"/>
        <end position="965"/>
    </location>
</feature>
<evidence type="ECO:0000256" key="8">
    <source>
        <dbReference type="SAM" id="Phobius"/>
    </source>
</evidence>
<dbReference type="GO" id="GO:0005886">
    <property type="term" value="C:plasma membrane"/>
    <property type="evidence" value="ECO:0007669"/>
    <property type="project" value="UniProtKB-SubCell"/>
</dbReference>
<keyword evidence="2" id="KW-0813">Transport</keyword>
<evidence type="ECO:0000256" key="2">
    <source>
        <dbReference type="ARBA" id="ARBA00022448"/>
    </source>
</evidence>